<evidence type="ECO:0000256" key="1">
    <source>
        <dbReference type="ARBA" id="ARBA00022845"/>
    </source>
</evidence>
<gene>
    <name evidence="5" type="ordered locus">Adeh_0860</name>
</gene>
<dbReference type="Proteomes" id="UP000001935">
    <property type="component" value="Chromosome"/>
</dbReference>
<feature type="compositionally biased region" description="Pro residues" evidence="3">
    <location>
        <begin position="36"/>
        <end position="52"/>
    </location>
</feature>
<dbReference type="GO" id="GO:0003743">
    <property type="term" value="F:translation initiation factor activity"/>
    <property type="evidence" value="ECO:0007669"/>
    <property type="project" value="UniProtKB-KW"/>
</dbReference>
<dbReference type="GO" id="GO:0006417">
    <property type="term" value="P:regulation of translation"/>
    <property type="evidence" value="ECO:0007669"/>
    <property type="project" value="UniProtKB-KW"/>
</dbReference>
<dbReference type="InterPro" id="IPR005872">
    <property type="entry name" value="SUI1_arc_bac"/>
</dbReference>
<dbReference type="PROSITE" id="PS50296">
    <property type="entry name" value="SUI1"/>
    <property type="match status" value="1"/>
</dbReference>
<dbReference type="eggNOG" id="COG0023">
    <property type="taxonomic scope" value="Bacteria"/>
</dbReference>
<evidence type="ECO:0000256" key="2">
    <source>
        <dbReference type="ARBA" id="ARBA00022917"/>
    </source>
</evidence>
<dbReference type="CDD" id="cd11567">
    <property type="entry name" value="YciH_like"/>
    <property type="match status" value="1"/>
</dbReference>
<sequence length="130" mass="13602">MSKKKPPPVDAPAGPFNAAFEKLRARLPEDHVAPQEPEPAPAPPPAATPAPGPARAVVRLERKGRGGKEATVVEKLALAPGPLAAWADAMKRALGCGGGVEADAIVLQGDQRDRAVAWLERRGVRKVTRG</sequence>
<dbReference type="InterPro" id="IPR036877">
    <property type="entry name" value="SUI1_dom_sf"/>
</dbReference>
<dbReference type="OrthoDB" id="9792915at2"/>
<feature type="compositionally biased region" description="Basic and acidic residues" evidence="3">
    <location>
        <begin position="24"/>
        <end position="33"/>
    </location>
</feature>
<dbReference type="RefSeq" id="WP_011419918.1">
    <property type="nucleotide sequence ID" value="NC_007760.1"/>
</dbReference>
<evidence type="ECO:0000256" key="3">
    <source>
        <dbReference type="SAM" id="MobiDB-lite"/>
    </source>
</evidence>
<dbReference type="KEGG" id="ade:Adeh_0860"/>
<dbReference type="SUPFAM" id="SSF55159">
    <property type="entry name" value="eIF1-like"/>
    <property type="match status" value="1"/>
</dbReference>
<dbReference type="HOGENOM" id="CLU_1988865_0_0_7"/>
<dbReference type="Gene3D" id="3.30.780.10">
    <property type="entry name" value="SUI1-like domain"/>
    <property type="match status" value="1"/>
</dbReference>
<name>Q2IPA7_ANADE</name>
<accession>Q2IPA7</accession>
<proteinExistence type="predicted"/>
<keyword evidence="5" id="KW-0396">Initiation factor</keyword>
<feature type="region of interest" description="Disordered" evidence="3">
    <location>
        <begin position="24"/>
        <end position="54"/>
    </location>
</feature>
<protein>
    <submittedName>
        <fullName evidence="5">Translation initiation factor 1 (EIF-1/SUI1)</fullName>
    </submittedName>
</protein>
<feature type="domain" description="SUI1" evidence="4">
    <location>
        <begin position="57"/>
        <end position="123"/>
    </location>
</feature>
<dbReference type="InterPro" id="IPR001950">
    <property type="entry name" value="SUI1"/>
</dbReference>
<dbReference type="Pfam" id="PF01253">
    <property type="entry name" value="SUI1"/>
    <property type="match status" value="1"/>
</dbReference>
<evidence type="ECO:0000313" key="5">
    <source>
        <dbReference type="EMBL" id="ABC80635.1"/>
    </source>
</evidence>
<reference evidence="5" key="1">
    <citation type="submission" date="2006-01" db="EMBL/GenBank/DDBJ databases">
        <title>Complete sequence of Anaeromyxobacter dehalogenans 2CP-C.</title>
        <authorList>
            <consortium name="US DOE Joint Genome Institute"/>
            <person name="Copeland A."/>
            <person name="Lucas S."/>
            <person name="Lapidus A."/>
            <person name="Barry K."/>
            <person name="Detter J.C."/>
            <person name="Glavina T."/>
            <person name="Hammon N."/>
            <person name="Israni S."/>
            <person name="Pitluck S."/>
            <person name="Brettin T."/>
            <person name="Bruce D."/>
            <person name="Han C."/>
            <person name="Tapia R."/>
            <person name="Gilna P."/>
            <person name="Kiss H."/>
            <person name="Schmutz J."/>
            <person name="Larimer F."/>
            <person name="Land M."/>
            <person name="Kyrpides N."/>
            <person name="Anderson I."/>
            <person name="Sanford R.A."/>
            <person name="Ritalahti K.M."/>
            <person name="Thomas H.S."/>
            <person name="Kirby J.R."/>
            <person name="Zhulin I.B."/>
            <person name="Loeffler F.E."/>
            <person name="Richardson P."/>
        </authorList>
    </citation>
    <scope>NUCLEOTIDE SEQUENCE</scope>
    <source>
        <strain evidence="5">2CP-C</strain>
    </source>
</reference>
<organism evidence="5 6">
    <name type="scientific">Anaeromyxobacter dehalogenans (strain 2CP-C)</name>
    <dbReference type="NCBI Taxonomy" id="290397"/>
    <lineage>
        <taxon>Bacteria</taxon>
        <taxon>Pseudomonadati</taxon>
        <taxon>Myxococcota</taxon>
        <taxon>Myxococcia</taxon>
        <taxon>Myxococcales</taxon>
        <taxon>Cystobacterineae</taxon>
        <taxon>Anaeromyxobacteraceae</taxon>
        <taxon>Anaeromyxobacter</taxon>
    </lineage>
</organism>
<evidence type="ECO:0000259" key="4">
    <source>
        <dbReference type="PROSITE" id="PS50296"/>
    </source>
</evidence>
<dbReference type="AlphaFoldDB" id="Q2IPA7"/>
<evidence type="ECO:0000313" key="6">
    <source>
        <dbReference type="Proteomes" id="UP000001935"/>
    </source>
</evidence>
<dbReference type="STRING" id="290397.Adeh_0860"/>
<dbReference type="EMBL" id="CP000251">
    <property type="protein sequence ID" value="ABC80635.1"/>
    <property type="molecule type" value="Genomic_DNA"/>
</dbReference>
<keyword evidence="1" id="KW-0810">Translation regulation</keyword>
<keyword evidence="2" id="KW-0648">Protein biosynthesis</keyword>